<feature type="compositionally biased region" description="Basic residues" evidence="1">
    <location>
        <begin position="184"/>
        <end position="197"/>
    </location>
</feature>
<feature type="compositionally biased region" description="Basic and acidic residues" evidence="1">
    <location>
        <begin position="207"/>
        <end position="217"/>
    </location>
</feature>
<dbReference type="EMBL" id="CADCVO010000139">
    <property type="protein sequence ID" value="CAA9477061.1"/>
    <property type="molecule type" value="Genomic_DNA"/>
</dbReference>
<proteinExistence type="predicted"/>
<protein>
    <submittedName>
        <fullName evidence="2">HAD-superfamily hydrolase, subfamily IA, variant 1</fullName>
    </submittedName>
</protein>
<feature type="compositionally biased region" description="Basic and acidic residues" evidence="1">
    <location>
        <begin position="172"/>
        <end position="183"/>
    </location>
</feature>
<feature type="compositionally biased region" description="Basic residues" evidence="1">
    <location>
        <begin position="1"/>
        <end position="10"/>
    </location>
</feature>
<feature type="compositionally biased region" description="Basic residues" evidence="1">
    <location>
        <begin position="151"/>
        <end position="171"/>
    </location>
</feature>
<gene>
    <name evidence="2" type="ORF">AVDCRST_MAG13-910</name>
</gene>
<feature type="non-terminal residue" evidence="2">
    <location>
        <position position="1"/>
    </location>
</feature>
<reference evidence="2" key="1">
    <citation type="submission" date="2020-02" db="EMBL/GenBank/DDBJ databases">
        <authorList>
            <person name="Meier V. D."/>
        </authorList>
    </citation>
    <scope>NUCLEOTIDE SEQUENCE</scope>
    <source>
        <strain evidence="2">AVDCRST_MAG13</strain>
    </source>
</reference>
<dbReference type="AlphaFoldDB" id="A0A6J4RMJ3"/>
<feature type="region of interest" description="Disordered" evidence="1">
    <location>
        <begin position="1"/>
        <end position="217"/>
    </location>
</feature>
<accession>A0A6J4RMJ3</accession>
<feature type="non-terminal residue" evidence="2">
    <location>
        <position position="217"/>
    </location>
</feature>
<evidence type="ECO:0000256" key="1">
    <source>
        <dbReference type="SAM" id="MobiDB-lite"/>
    </source>
</evidence>
<name>A0A6J4RMJ3_9ACTN</name>
<keyword evidence="2" id="KW-0378">Hydrolase</keyword>
<organism evidence="2">
    <name type="scientific">uncultured Solirubrobacteraceae bacterium</name>
    <dbReference type="NCBI Taxonomy" id="1162706"/>
    <lineage>
        <taxon>Bacteria</taxon>
        <taxon>Bacillati</taxon>
        <taxon>Actinomycetota</taxon>
        <taxon>Thermoleophilia</taxon>
        <taxon>Solirubrobacterales</taxon>
        <taxon>Solirubrobacteraceae</taxon>
        <taxon>environmental samples</taxon>
    </lineage>
</organism>
<evidence type="ECO:0000313" key="2">
    <source>
        <dbReference type="EMBL" id="CAA9477061.1"/>
    </source>
</evidence>
<dbReference type="GO" id="GO:0016787">
    <property type="term" value="F:hydrolase activity"/>
    <property type="evidence" value="ECO:0007669"/>
    <property type="project" value="UniProtKB-KW"/>
</dbReference>
<feature type="compositionally biased region" description="Basic and acidic residues" evidence="1">
    <location>
        <begin position="125"/>
        <end position="140"/>
    </location>
</feature>
<sequence length="217" mass="24008">DRHPRHRRHAGGLELPARARVVPRPARPRARGPHLADPPRDRHGRRPGRLAPLRAGRRGAPGGRRPRVGGQALLRDDRGGPAPRGLPRPRPRAQAAGPHGRHGVEREGGGGRALPHAPRRPRARRPVDAFGRRGADEARPRPRQGRPGQGGRRRRLPRRRHPVGRRGRRGRRGQDARRADGRLQHRGARGGRRRGGLRLHQGAPGPPRRDPAGRRGL</sequence>